<dbReference type="SUPFAM" id="SSF47413">
    <property type="entry name" value="lambda repressor-like DNA-binding domains"/>
    <property type="match status" value="1"/>
</dbReference>
<evidence type="ECO:0008006" key="3">
    <source>
        <dbReference type="Google" id="ProtNLM"/>
    </source>
</evidence>
<comment type="caution">
    <text evidence="1">The sequence shown here is derived from an EMBL/GenBank/DDBJ whole genome shotgun (WGS) entry which is preliminary data.</text>
</comment>
<proteinExistence type="predicted"/>
<evidence type="ECO:0000313" key="2">
    <source>
        <dbReference type="Proteomes" id="UP000605427"/>
    </source>
</evidence>
<sequence>MEFSSVSEVQIMETTMTLRSEIEKGITELGMNFSSFGELSGINRGIFSAILNGSPPKPISLNQMEAITRAFGYPEGWMFDLYIEECFYDGKPNRRRVEPFLIRCAELGKTDCIREVLSRLLEDLKHVSMIFDIAENLFTSGKVKESLVFYECVVENEKYHHSERLAISHYRLFRASIGEDNEQNLRAALRFESYCGKLPDHHRLDGLLQLTNVYFNLGRWSEVEFYADELRLFSKHIYENRVHHKKFKANHEFLKTDRHLVVYYGQGYLQKGNALEHQEKYDKAMEYIQGYSDLSWFENLDEVGLTEVKKFKDWAVANQFNLTILKGDASVLERYSLFLEEHPHEILPSVLTILESANKHDFKIEKILNKFLSVVMDGSKNNYYNSSFSLNRQANLYYQLALYNFRNQEKKNAIDFTLQALDLSIKLNNRTVSMQSVALFEEMRKQASAEQVKEYETLIRTVYLNA</sequence>
<dbReference type="InterPro" id="IPR011990">
    <property type="entry name" value="TPR-like_helical_dom_sf"/>
</dbReference>
<gene>
    <name evidence="1" type="ORF">GCM10007362_46990</name>
</gene>
<dbReference type="EMBL" id="BMDD01000007">
    <property type="protein sequence ID" value="GGH86669.1"/>
    <property type="molecule type" value="Genomic_DNA"/>
</dbReference>
<keyword evidence="2" id="KW-1185">Reference proteome</keyword>
<accession>A0ABQ2A848</accession>
<name>A0ABQ2A848_9BACL</name>
<organism evidence="1 2">
    <name type="scientific">Saccharibacillus endophyticus</name>
    <dbReference type="NCBI Taxonomy" id="2060666"/>
    <lineage>
        <taxon>Bacteria</taxon>
        <taxon>Bacillati</taxon>
        <taxon>Bacillota</taxon>
        <taxon>Bacilli</taxon>
        <taxon>Bacillales</taxon>
        <taxon>Paenibacillaceae</taxon>
        <taxon>Saccharibacillus</taxon>
    </lineage>
</organism>
<dbReference type="InterPro" id="IPR010982">
    <property type="entry name" value="Lambda_DNA-bd_dom_sf"/>
</dbReference>
<dbReference type="Proteomes" id="UP000605427">
    <property type="component" value="Unassembled WGS sequence"/>
</dbReference>
<evidence type="ECO:0000313" key="1">
    <source>
        <dbReference type="EMBL" id="GGH86669.1"/>
    </source>
</evidence>
<dbReference type="SUPFAM" id="SSF48452">
    <property type="entry name" value="TPR-like"/>
    <property type="match status" value="1"/>
</dbReference>
<protein>
    <recommendedName>
        <fullName evidence="3">DNA-binding protein</fullName>
    </recommendedName>
</protein>
<dbReference type="Gene3D" id="1.25.40.10">
    <property type="entry name" value="Tetratricopeptide repeat domain"/>
    <property type="match status" value="1"/>
</dbReference>
<reference evidence="2" key="1">
    <citation type="journal article" date="2019" name="Int. J. Syst. Evol. Microbiol.">
        <title>The Global Catalogue of Microorganisms (GCM) 10K type strain sequencing project: providing services to taxonomists for standard genome sequencing and annotation.</title>
        <authorList>
            <consortium name="The Broad Institute Genomics Platform"/>
            <consortium name="The Broad Institute Genome Sequencing Center for Infectious Disease"/>
            <person name="Wu L."/>
            <person name="Ma J."/>
        </authorList>
    </citation>
    <scope>NUCLEOTIDE SEQUENCE [LARGE SCALE GENOMIC DNA]</scope>
    <source>
        <strain evidence="2">CCM 8702</strain>
    </source>
</reference>